<feature type="compositionally biased region" description="Low complexity" evidence="1">
    <location>
        <begin position="297"/>
        <end position="312"/>
    </location>
</feature>
<dbReference type="Proteomes" id="UP001592582">
    <property type="component" value="Unassembled WGS sequence"/>
</dbReference>
<dbReference type="EMBL" id="JBHEZX010000021">
    <property type="protein sequence ID" value="MFC1414156.1"/>
    <property type="molecule type" value="Genomic_DNA"/>
</dbReference>
<feature type="compositionally biased region" description="Polar residues" evidence="1">
    <location>
        <begin position="394"/>
        <end position="404"/>
    </location>
</feature>
<feature type="region of interest" description="Disordered" evidence="1">
    <location>
        <begin position="392"/>
        <end position="411"/>
    </location>
</feature>
<protein>
    <recommendedName>
        <fullName evidence="4">Pyrroloquinoline-quinone binding quinoprotein</fullName>
    </recommendedName>
</protein>
<dbReference type="RefSeq" id="WP_380517232.1">
    <property type="nucleotide sequence ID" value="NZ_JBHEZX010000021.1"/>
</dbReference>
<reference evidence="2 3" key="1">
    <citation type="submission" date="2024-09" db="EMBL/GenBank/DDBJ databases">
        <authorList>
            <person name="Lee S.D."/>
        </authorList>
    </citation>
    <scope>NUCLEOTIDE SEQUENCE [LARGE SCALE GENOMIC DNA]</scope>
    <source>
        <strain evidence="2 3">N1-1</strain>
    </source>
</reference>
<proteinExistence type="predicted"/>
<evidence type="ECO:0000313" key="2">
    <source>
        <dbReference type="EMBL" id="MFC1414156.1"/>
    </source>
</evidence>
<evidence type="ECO:0000313" key="3">
    <source>
        <dbReference type="Proteomes" id="UP001592582"/>
    </source>
</evidence>
<accession>A0ABV6VKN3</accession>
<keyword evidence="3" id="KW-1185">Reference proteome</keyword>
<name>A0ABV6VKN3_9ACTN</name>
<organism evidence="2 3">
    <name type="scientific">Streptacidiphilus alkalitolerans</name>
    <dbReference type="NCBI Taxonomy" id="3342712"/>
    <lineage>
        <taxon>Bacteria</taxon>
        <taxon>Bacillati</taxon>
        <taxon>Actinomycetota</taxon>
        <taxon>Actinomycetes</taxon>
        <taxon>Kitasatosporales</taxon>
        <taxon>Streptomycetaceae</taxon>
        <taxon>Streptacidiphilus</taxon>
    </lineage>
</organism>
<evidence type="ECO:0000256" key="1">
    <source>
        <dbReference type="SAM" id="MobiDB-lite"/>
    </source>
</evidence>
<gene>
    <name evidence="2" type="ORF">ACEZDG_33340</name>
</gene>
<feature type="region of interest" description="Disordered" evidence="1">
    <location>
        <begin position="286"/>
        <end position="312"/>
    </location>
</feature>
<sequence>MTAFLATMPGQVWHLAAGDPAGPLFVTSYGSDPLKTVLSAVDQRGGVLWRRDFPGTGRPWSRVSSRGTVWIARPEAAWHVLEEIDAEGRTLNTVAPPCQPGEDIGTFVLLPDGFCITWTAAPPRLRGPAPLREPRVARYSSAGRQLWSTPIRLGDLSYPGVVELSEENGWTPQAKRPWTPRGVRSAYHEPLLVSGDRVAASFQDSSGLARTFLLDLDTGHTVAVTAPAPGGHKAIAGDGAFLIGAQGYGAFETALLNRDGTTTTRWPSHGALTVTTDGTIRTAEMDNRQPSPTQFRHLSPGGEPGEGPHLPGYYTAPPATDTHGTTVLWRNGNLTAIDPDMTPHHLHTLPGTGITTRTLILESGLVALALDHDLHLLPTPLGPLATGPWPCTDHNLNGNPTHQQAAGPPTR</sequence>
<evidence type="ECO:0008006" key="4">
    <source>
        <dbReference type="Google" id="ProtNLM"/>
    </source>
</evidence>
<comment type="caution">
    <text evidence="2">The sequence shown here is derived from an EMBL/GenBank/DDBJ whole genome shotgun (WGS) entry which is preliminary data.</text>
</comment>